<dbReference type="RefSeq" id="WP_087332937.1">
    <property type="nucleotide sequence ID" value="NZ_JADPCT010000121.1"/>
</dbReference>
<dbReference type="InterPro" id="IPR011042">
    <property type="entry name" value="6-blade_b-propeller_TolB-like"/>
</dbReference>
<evidence type="ECO:0000313" key="2">
    <source>
        <dbReference type="EMBL" id="OUN53795.1"/>
    </source>
</evidence>
<reference evidence="2" key="2">
    <citation type="journal article" date="2018" name="BMC Genomics">
        <title>Whole genome sequencing and function prediction of 133 gut anaerobes isolated from chicken caecum in pure cultures.</title>
        <authorList>
            <person name="Medvecky M."/>
            <person name="Cejkova D."/>
            <person name="Polansky O."/>
            <person name="Karasova D."/>
            <person name="Kubasova T."/>
            <person name="Cizek A."/>
            <person name="Rychlik I."/>
        </authorList>
    </citation>
    <scope>NUCLEOTIDE SEQUENCE</scope>
    <source>
        <strain evidence="2">An67</strain>
    </source>
</reference>
<dbReference type="Proteomes" id="UP000196329">
    <property type="component" value="Unassembled WGS sequence"/>
</dbReference>
<dbReference type="EMBL" id="NFHS01000006">
    <property type="protein sequence ID" value="OUN53795.1"/>
    <property type="molecule type" value="Genomic_DNA"/>
</dbReference>
<comment type="caution">
    <text evidence="2">The sequence shown here is derived from an EMBL/GenBank/DDBJ whole genome shotgun (WGS) entry which is preliminary data.</text>
</comment>
<dbReference type="Gene3D" id="2.120.10.30">
    <property type="entry name" value="TolB, C-terminal domain"/>
    <property type="match status" value="1"/>
</dbReference>
<sequence length="333" mass="38862">MKLLLYFLLILVCGSCSTSKNEKEKWQKQRMNVVDVQDVVRKIEMEEVLVGSLAQPYIYGKYLFVADYRSSEKLIHIFDKHSFRYLLSFGDIGQGPREISSLGTIAWNEKEHDLLVTDHGQRRILSYNLDSLLNDSLYSPYIKLSFKEGIFPDYYYYITDTLSYGSFIQPAASSFKQTTGKWNMKTGEIKLVDYTHPVDEKKRIAFAVSIKCNVLVECNRRYDLISLYDMNGKLQCNVYGPNWSEKGDRKAHFKNVVICDDKIVASYIGEDWNNNNGASVFHVFNIAGDYLKTLDVGRRINYFCYDEENKRIIMNLDSEYQFAYLEMEEYFNN</sequence>
<name>A0A1Y3UZU3_BACUN</name>
<protein>
    <submittedName>
        <fullName evidence="2">6-bladed beta-propeller</fullName>
    </submittedName>
</protein>
<proteinExistence type="predicted"/>
<dbReference type="SUPFAM" id="SSF75011">
    <property type="entry name" value="3-carboxy-cis,cis-mucoante lactonizing enzyme"/>
    <property type="match status" value="1"/>
</dbReference>
<organism evidence="2 3">
    <name type="scientific">Bacteroides uniformis</name>
    <dbReference type="NCBI Taxonomy" id="820"/>
    <lineage>
        <taxon>Bacteria</taxon>
        <taxon>Pseudomonadati</taxon>
        <taxon>Bacteroidota</taxon>
        <taxon>Bacteroidia</taxon>
        <taxon>Bacteroidales</taxon>
        <taxon>Bacteroidaceae</taxon>
        <taxon>Bacteroides</taxon>
    </lineage>
</organism>
<dbReference type="AlphaFoldDB" id="A0A1Y3UZU3"/>
<reference evidence="1" key="3">
    <citation type="submission" date="2022-10" db="EMBL/GenBank/DDBJ databases">
        <title>Human gut microbiome strain richness.</title>
        <authorList>
            <person name="Chen-Liaw A."/>
        </authorList>
    </citation>
    <scope>NUCLEOTIDE SEQUENCE</scope>
    <source>
        <strain evidence="1">1001713st2_A4_1001713B170214_170313</strain>
    </source>
</reference>
<dbReference type="EMBL" id="JAQNSG010000003">
    <property type="protein sequence ID" value="MDC1879129.1"/>
    <property type="molecule type" value="Genomic_DNA"/>
</dbReference>
<dbReference type="Proteomes" id="UP001213309">
    <property type="component" value="Unassembled WGS sequence"/>
</dbReference>
<evidence type="ECO:0000313" key="3">
    <source>
        <dbReference type="Proteomes" id="UP000196329"/>
    </source>
</evidence>
<accession>A0A1Y3UZU3</accession>
<dbReference type="Pfam" id="PF17170">
    <property type="entry name" value="DUF5128"/>
    <property type="match status" value="1"/>
</dbReference>
<evidence type="ECO:0000313" key="1">
    <source>
        <dbReference type="EMBL" id="MDC1879129.1"/>
    </source>
</evidence>
<gene>
    <name evidence="2" type="ORF">B5G17_12675</name>
    <name evidence="1" type="ORF">POZ24_03710</name>
</gene>
<reference evidence="3" key="1">
    <citation type="submission" date="2017-04" db="EMBL/GenBank/DDBJ databases">
        <title>Function of individual gut microbiota members based on whole genome sequencing of pure cultures obtained from chicken caecum.</title>
        <authorList>
            <person name="Medvecky M."/>
            <person name="Cejkova D."/>
            <person name="Polansky O."/>
            <person name="Karasova D."/>
            <person name="Kubasova T."/>
            <person name="Cizek A."/>
            <person name="Rychlik I."/>
        </authorList>
    </citation>
    <scope>NUCLEOTIDE SEQUENCE [LARGE SCALE GENOMIC DNA]</scope>
    <source>
        <strain evidence="3">An67</strain>
    </source>
</reference>